<evidence type="ECO:0000256" key="8">
    <source>
        <dbReference type="ARBA" id="ARBA00022989"/>
    </source>
</evidence>
<reference evidence="14" key="1">
    <citation type="submission" date="2020-11" db="EMBL/GenBank/DDBJ databases">
        <authorList>
            <person name="Tran Van P."/>
        </authorList>
    </citation>
    <scope>NUCLEOTIDE SEQUENCE</scope>
</reference>
<feature type="transmembrane region" description="Helical" evidence="12">
    <location>
        <begin position="47"/>
        <end position="68"/>
    </location>
</feature>
<accession>A0A7R8X7D7</accession>
<feature type="transmembrane region" description="Helical" evidence="12">
    <location>
        <begin position="160"/>
        <end position="183"/>
    </location>
</feature>
<dbReference type="PANTHER" id="PTHR10106:SF24">
    <property type="entry name" value="NO EXTENDED MEMORY, ISOFORM A"/>
    <property type="match status" value="1"/>
</dbReference>
<keyword evidence="15" id="KW-1185">Reference proteome</keyword>
<keyword evidence="6" id="KW-0479">Metal-binding</keyword>
<gene>
    <name evidence="14" type="ORF">DSTB1V02_LOCUS2371</name>
</gene>
<keyword evidence="7" id="KW-0249">Electron transport</keyword>
<evidence type="ECO:0000256" key="1">
    <source>
        <dbReference type="ARBA" id="ARBA00001970"/>
    </source>
</evidence>
<evidence type="ECO:0000313" key="15">
    <source>
        <dbReference type="Proteomes" id="UP000677054"/>
    </source>
</evidence>
<keyword evidence="8 12" id="KW-1133">Transmembrane helix</keyword>
<evidence type="ECO:0000259" key="13">
    <source>
        <dbReference type="PROSITE" id="PS50939"/>
    </source>
</evidence>
<feature type="transmembrane region" description="Helical" evidence="12">
    <location>
        <begin position="240"/>
        <end position="260"/>
    </location>
</feature>
<feature type="transmembrane region" description="Helical" evidence="12">
    <location>
        <begin position="88"/>
        <end position="107"/>
    </location>
</feature>
<evidence type="ECO:0000256" key="11">
    <source>
        <dbReference type="SAM" id="MobiDB-lite"/>
    </source>
</evidence>
<feature type="transmembrane region" description="Helical" evidence="12">
    <location>
        <begin position="195"/>
        <end position="220"/>
    </location>
</feature>
<dbReference type="AlphaFoldDB" id="A0A7R8X7D7"/>
<evidence type="ECO:0000256" key="7">
    <source>
        <dbReference type="ARBA" id="ARBA00022982"/>
    </source>
</evidence>
<evidence type="ECO:0000256" key="4">
    <source>
        <dbReference type="ARBA" id="ARBA00022617"/>
    </source>
</evidence>
<proteinExistence type="predicted"/>
<dbReference type="PANTHER" id="PTHR10106">
    <property type="entry name" value="CYTOCHROME B561-RELATED"/>
    <property type="match status" value="1"/>
</dbReference>
<organism evidence="14">
    <name type="scientific">Darwinula stevensoni</name>
    <dbReference type="NCBI Taxonomy" id="69355"/>
    <lineage>
        <taxon>Eukaryota</taxon>
        <taxon>Metazoa</taxon>
        <taxon>Ecdysozoa</taxon>
        <taxon>Arthropoda</taxon>
        <taxon>Crustacea</taxon>
        <taxon>Oligostraca</taxon>
        <taxon>Ostracoda</taxon>
        <taxon>Podocopa</taxon>
        <taxon>Podocopida</taxon>
        <taxon>Darwinulocopina</taxon>
        <taxon>Darwinuloidea</taxon>
        <taxon>Darwinulidae</taxon>
        <taxon>Darwinula</taxon>
    </lineage>
</organism>
<dbReference type="PROSITE" id="PS50939">
    <property type="entry name" value="CYTOCHROME_B561"/>
    <property type="match status" value="1"/>
</dbReference>
<dbReference type="Gene3D" id="1.20.120.1770">
    <property type="match status" value="1"/>
</dbReference>
<dbReference type="EMBL" id="CAJPEV010000262">
    <property type="protein sequence ID" value="CAG0883136.1"/>
    <property type="molecule type" value="Genomic_DNA"/>
</dbReference>
<comment type="cofactor">
    <cofactor evidence="1">
        <name>heme b</name>
        <dbReference type="ChEBI" id="CHEBI:60344"/>
    </cofactor>
</comment>
<protein>
    <recommendedName>
        <fullName evidence="13">Cytochrome b561 domain-containing protein</fullName>
    </recommendedName>
</protein>
<evidence type="ECO:0000256" key="3">
    <source>
        <dbReference type="ARBA" id="ARBA00022448"/>
    </source>
</evidence>
<dbReference type="Proteomes" id="UP000677054">
    <property type="component" value="Unassembled WGS sequence"/>
</dbReference>
<dbReference type="InterPro" id="IPR043205">
    <property type="entry name" value="CYB561/CYBRD1-like"/>
</dbReference>
<name>A0A7R8X7D7_9CRUS</name>
<feature type="domain" description="Cytochrome b561" evidence="13">
    <location>
        <begin position="51"/>
        <end position="261"/>
    </location>
</feature>
<keyword evidence="3" id="KW-0813">Transport</keyword>
<keyword evidence="4" id="KW-0349">Heme</keyword>
<dbReference type="EMBL" id="LR899779">
    <property type="protein sequence ID" value="CAD7242405.1"/>
    <property type="molecule type" value="Genomic_DNA"/>
</dbReference>
<evidence type="ECO:0000256" key="2">
    <source>
        <dbReference type="ARBA" id="ARBA00004141"/>
    </source>
</evidence>
<sequence length="272" mass="29778">MTAANGNSEVMDPYSKGETRFTGAPHRKSMDEEDGEWTGVTRVSFGVLLLSAVVLLWGALGLVIYWVMQYQGGFAWTEDPKKEFNLHPTLMIAGFIFFMGHALLVYRSCRCCKRIYNKLVHTIFHLCALPCIAVAVITVFDSHNLASPPIPNLYSLHSWLGLVTMGLFALQFVVGFFSFLILLCCEGPTAGFRAALVPIHGTMGLVTFMLAIATAVTGLTEKAFFSLQGGRYQRGEEEGIVINSLGMVLVGLAVVLPLLIRHPSFSSRLGPV</sequence>
<evidence type="ECO:0000256" key="10">
    <source>
        <dbReference type="ARBA" id="ARBA00023136"/>
    </source>
</evidence>
<evidence type="ECO:0000256" key="6">
    <source>
        <dbReference type="ARBA" id="ARBA00022723"/>
    </source>
</evidence>
<dbReference type="GO" id="GO:0046872">
    <property type="term" value="F:metal ion binding"/>
    <property type="evidence" value="ECO:0007669"/>
    <property type="project" value="UniProtKB-KW"/>
</dbReference>
<keyword evidence="5 12" id="KW-0812">Transmembrane</keyword>
<evidence type="ECO:0000313" key="14">
    <source>
        <dbReference type="EMBL" id="CAD7242405.1"/>
    </source>
</evidence>
<dbReference type="Pfam" id="PF03188">
    <property type="entry name" value="Cytochrom_B561"/>
    <property type="match status" value="1"/>
</dbReference>
<dbReference type="GO" id="GO:0016020">
    <property type="term" value="C:membrane"/>
    <property type="evidence" value="ECO:0007669"/>
    <property type="project" value="UniProtKB-SubCell"/>
</dbReference>
<dbReference type="SMART" id="SM00665">
    <property type="entry name" value="B561"/>
    <property type="match status" value="1"/>
</dbReference>
<dbReference type="GO" id="GO:0016491">
    <property type="term" value="F:oxidoreductase activity"/>
    <property type="evidence" value="ECO:0007669"/>
    <property type="project" value="InterPro"/>
</dbReference>
<comment type="subcellular location">
    <subcellularLocation>
        <location evidence="2">Membrane</location>
        <topology evidence="2">Multi-pass membrane protein</topology>
    </subcellularLocation>
</comment>
<feature type="region of interest" description="Disordered" evidence="11">
    <location>
        <begin position="1"/>
        <end position="33"/>
    </location>
</feature>
<dbReference type="FunFam" id="1.20.120.1770:FF:000001">
    <property type="entry name" value="Cytochrome b reductase 1"/>
    <property type="match status" value="1"/>
</dbReference>
<dbReference type="InterPro" id="IPR006593">
    <property type="entry name" value="Cyt_b561/ferric_Rdtase_TM"/>
</dbReference>
<evidence type="ECO:0000256" key="12">
    <source>
        <dbReference type="SAM" id="Phobius"/>
    </source>
</evidence>
<keyword evidence="10 12" id="KW-0472">Membrane</keyword>
<evidence type="ECO:0000256" key="9">
    <source>
        <dbReference type="ARBA" id="ARBA00023004"/>
    </source>
</evidence>
<keyword evidence="9" id="KW-0408">Iron</keyword>
<dbReference type="OrthoDB" id="907479at2759"/>
<feature type="transmembrane region" description="Helical" evidence="12">
    <location>
        <begin position="119"/>
        <end position="140"/>
    </location>
</feature>
<evidence type="ECO:0000256" key="5">
    <source>
        <dbReference type="ARBA" id="ARBA00022692"/>
    </source>
</evidence>